<evidence type="ECO:0000256" key="3">
    <source>
        <dbReference type="ARBA" id="ARBA00023163"/>
    </source>
</evidence>
<dbReference type="Proteomes" id="UP000063429">
    <property type="component" value="Chromosome"/>
</dbReference>
<reference evidence="6" key="1">
    <citation type="journal article" date="2015" name="Genome Announc.">
        <title>Complete Genome Sequence of Herbaspirillum hiltneri N3 (DSM 17495), Isolated from Surface-Sterilized Wheat Roots.</title>
        <authorList>
            <person name="Guizelini D."/>
            <person name="Saizaki P.M."/>
            <person name="Coimbra N.A."/>
            <person name="Weiss V.A."/>
            <person name="Faoro H."/>
            <person name="Sfeir M.Z."/>
            <person name="Baura V.A."/>
            <person name="Monteiro R.A."/>
            <person name="Chubatsu L.S."/>
            <person name="Souza E.M."/>
            <person name="Cruz L.M."/>
            <person name="Pedrosa F.O."/>
            <person name="Raittz R.T."/>
            <person name="Marchaukoski J.N."/>
            <person name="Steffens M.B."/>
        </authorList>
    </citation>
    <scope>NUCLEOTIDE SEQUENCE [LARGE SCALE GENOMIC DNA]</scope>
    <source>
        <strain evidence="6">N3</strain>
    </source>
</reference>
<dbReference type="Pfam" id="PF01638">
    <property type="entry name" value="HxlR"/>
    <property type="match status" value="1"/>
</dbReference>
<dbReference type="EMBL" id="CP011409">
    <property type="protein sequence ID" value="AKZ63823.1"/>
    <property type="molecule type" value="Genomic_DNA"/>
</dbReference>
<dbReference type="Gene3D" id="1.10.10.10">
    <property type="entry name" value="Winged helix-like DNA-binding domain superfamily/Winged helix DNA-binding domain"/>
    <property type="match status" value="1"/>
</dbReference>
<evidence type="ECO:0000313" key="5">
    <source>
        <dbReference type="EMBL" id="AKZ63823.1"/>
    </source>
</evidence>
<gene>
    <name evidence="5" type="ORF">F506_15155</name>
</gene>
<keyword evidence="3" id="KW-0804">Transcription</keyword>
<keyword evidence="2" id="KW-0238">DNA-binding</keyword>
<sequence length="150" mass="16506">MAKRKSLMSDPCPVARSIDVVGDRWALLIIRDAFDGMRRFGEFQKSLGVAKNILSARLRDLVDAGILDVAPASDGSAYQEYILTAKGKELFTVVLGLRQWGEGHLFKKGESIAPMVDRDSGKPIPKIALHTCEGKPLKPENAFVKRKARA</sequence>
<name>A0ABM5V2I5_9BURK</name>
<dbReference type="RefSeq" id="WP_053198748.1">
    <property type="nucleotide sequence ID" value="NZ_CP011409.1"/>
</dbReference>
<evidence type="ECO:0000256" key="2">
    <source>
        <dbReference type="ARBA" id="ARBA00023125"/>
    </source>
</evidence>
<feature type="domain" description="HTH hxlR-type" evidence="4">
    <location>
        <begin position="12"/>
        <end position="109"/>
    </location>
</feature>
<keyword evidence="6" id="KW-1185">Reference proteome</keyword>
<protein>
    <submittedName>
        <fullName evidence="5">Transcriptional regulator</fullName>
    </submittedName>
</protein>
<accession>A0ABM5V2I5</accession>
<dbReference type="SUPFAM" id="SSF46785">
    <property type="entry name" value="Winged helix' DNA-binding domain"/>
    <property type="match status" value="1"/>
</dbReference>
<keyword evidence="1" id="KW-0805">Transcription regulation</keyword>
<evidence type="ECO:0000256" key="1">
    <source>
        <dbReference type="ARBA" id="ARBA00023015"/>
    </source>
</evidence>
<dbReference type="PROSITE" id="PS51118">
    <property type="entry name" value="HTH_HXLR"/>
    <property type="match status" value="1"/>
</dbReference>
<proteinExistence type="predicted"/>
<dbReference type="PANTHER" id="PTHR33204">
    <property type="entry name" value="TRANSCRIPTIONAL REGULATOR, MARR FAMILY"/>
    <property type="match status" value="1"/>
</dbReference>
<evidence type="ECO:0000259" key="4">
    <source>
        <dbReference type="PROSITE" id="PS51118"/>
    </source>
</evidence>
<organism evidence="5 6">
    <name type="scientific">Herbaspirillum hiltneri N3</name>
    <dbReference type="NCBI Taxonomy" id="1262470"/>
    <lineage>
        <taxon>Bacteria</taxon>
        <taxon>Pseudomonadati</taxon>
        <taxon>Pseudomonadota</taxon>
        <taxon>Betaproteobacteria</taxon>
        <taxon>Burkholderiales</taxon>
        <taxon>Oxalobacteraceae</taxon>
        <taxon>Herbaspirillum</taxon>
    </lineage>
</organism>
<dbReference type="InterPro" id="IPR036388">
    <property type="entry name" value="WH-like_DNA-bd_sf"/>
</dbReference>
<dbReference type="PANTHER" id="PTHR33204:SF18">
    <property type="entry name" value="TRANSCRIPTIONAL REGULATORY PROTEIN"/>
    <property type="match status" value="1"/>
</dbReference>
<dbReference type="InterPro" id="IPR002577">
    <property type="entry name" value="HTH_HxlR"/>
</dbReference>
<dbReference type="InterPro" id="IPR036390">
    <property type="entry name" value="WH_DNA-bd_sf"/>
</dbReference>
<evidence type="ECO:0000313" key="6">
    <source>
        <dbReference type="Proteomes" id="UP000063429"/>
    </source>
</evidence>